<gene>
    <name evidence="3" type="ORF">QR685DRAFT_516323</name>
</gene>
<evidence type="ECO:0000256" key="2">
    <source>
        <dbReference type="SAM" id="Phobius"/>
    </source>
</evidence>
<proteinExistence type="predicted"/>
<keyword evidence="2" id="KW-0472">Membrane</keyword>
<evidence type="ECO:0000313" key="3">
    <source>
        <dbReference type="EMBL" id="KAL0473276.1"/>
    </source>
</evidence>
<organism evidence="3 4">
    <name type="scientific">Neurospora intermedia</name>
    <dbReference type="NCBI Taxonomy" id="5142"/>
    <lineage>
        <taxon>Eukaryota</taxon>
        <taxon>Fungi</taxon>
        <taxon>Dikarya</taxon>
        <taxon>Ascomycota</taxon>
        <taxon>Pezizomycotina</taxon>
        <taxon>Sordariomycetes</taxon>
        <taxon>Sordariomycetidae</taxon>
        <taxon>Sordariales</taxon>
        <taxon>Sordariaceae</taxon>
        <taxon>Neurospora</taxon>
    </lineage>
</organism>
<feature type="transmembrane region" description="Helical" evidence="2">
    <location>
        <begin position="89"/>
        <end position="108"/>
    </location>
</feature>
<comment type="caution">
    <text evidence="3">The sequence shown here is derived from an EMBL/GenBank/DDBJ whole genome shotgun (WGS) entry which is preliminary data.</text>
</comment>
<keyword evidence="2" id="KW-0812">Transmembrane</keyword>
<dbReference type="EMBL" id="JAVLET010000002">
    <property type="protein sequence ID" value="KAL0473276.1"/>
    <property type="molecule type" value="Genomic_DNA"/>
</dbReference>
<feature type="region of interest" description="Disordered" evidence="1">
    <location>
        <begin position="1"/>
        <end position="20"/>
    </location>
</feature>
<protein>
    <submittedName>
        <fullName evidence="3">Uncharacterized protein</fullName>
    </submittedName>
</protein>
<dbReference type="Proteomes" id="UP001451303">
    <property type="component" value="Unassembled WGS sequence"/>
</dbReference>
<evidence type="ECO:0000256" key="1">
    <source>
        <dbReference type="SAM" id="MobiDB-lite"/>
    </source>
</evidence>
<name>A0ABR3DKS6_NEUIN</name>
<evidence type="ECO:0000313" key="4">
    <source>
        <dbReference type="Proteomes" id="UP001451303"/>
    </source>
</evidence>
<reference evidence="3 4" key="1">
    <citation type="submission" date="2023-09" db="EMBL/GenBank/DDBJ databases">
        <title>Multi-omics analysis of a traditional fermented food reveals byproduct-associated fungal strains for waste-to-food upcycling.</title>
        <authorList>
            <consortium name="Lawrence Berkeley National Laboratory"/>
            <person name="Rekdal V.M."/>
            <person name="Villalobos-Escobedo J.M."/>
            <person name="Rodriguez-Valeron N."/>
            <person name="Garcia M.O."/>
            <person name="Vasquez D.P."/>
            <person name="Damayanti I."/>
            <person name="Sorensen P.M."/>
            <person name="Baidoo E.E."/>
            <person name="De Carvalho A.C."/>
            <person name="Riley R."/>
            <person name="Lipzen A."/>
            <person name="He G."/>
            <person name="Yan M."/>
            <person name="Haridas S."/>
            <person name="Daum C."/>
            <person name="Yoshinaga Y."/>
            <person name="Ng V."/>
            <person name="Grigoriev I.V."/>
            <person name="Munk R."/>
            <person name="Nuraida L."/>
            <person name="Wijaya C.H."/>
            <person name="Morales P.-C."/>
            <person name="Keasling J.D."/>
        </authorList>
    </citation>
    <scope>NUCLEOTIDE SEQUENCE [LARGE SCALE GENOMIC DNA]</scope>
    <source>
        <strain evidence="3 4">FGSC 2613</strain>
    </source>
</reference>
<keyword evidence="4" id="KW-1185">Reference proteome</keyword>
<sequence>MGGPLSVHLPKRKKSYPSKPSLPYWSQRAYKIHISSLRHPRALTAFYTAVPCYYRLFWRRRDKAREWKVTSIQQPSPAHCRQRIDVRSFLVLTYIVDPVPLFLVPYLLRPV</sequence>
<feature type="transmembrane region" description="Helical" evidence="2">
    <location>
        <begin position="42"/>
        <end position="58"/>
    </location>
</feature>
<accession>A0ABR3DKS6</accession>
<keyword evidence="2" id="KW-1133">Transmembrane helix</keyword>